<proteinExistence type="predicted"/>
<feature type="coiled-coil region" evidence="1">
    <location>
        <begin position="65"/>
        <end position="119"/>
    </location>
</feature>
<feature type="compositionally biased region" description="Basic and acidic residues" evidence="2">
    <location>
        <begin position="392"/>
        <end position="412"/>
    </location>
</feature>
<organism evidence="3 4">
    <name type="scientific">Phialemonium atrogriseum</name>
    <dbReference type="NCBI Taxonomy" id="1093897"/>
    <lineage>
        <taxon>Eukaryota</taxon>
        <taxon>Fungi</taxon>
        <taxon>Dikarya</taxon>
        <taxon>Ascomycota</taxon>
        <taxon>Pezizomycotina</taxon>
        <taxon>Sordariomycetes</taxon>
        <taxon>Sordariomycetidae</taxon>
        <taxon>Cephalothecales</taxon>
        <taxon>Cephalothecaceae</taxon>
        <taxon>Phialemonium</taxon>
    </lineage>
</organism>
<keyword evidence="1" id="KW-0175">Coiled coil</keyword>
<feature type="compositionally biased region" description="Pro residues" evidence="2">
    <location>
        <begin position="542"/>
        <end position="553"/>
    </location>
</feature>
<keyword evidence="4" id="KW-1185">Reference proteome</keyword>
<sequence>MPPTDPKRTANRRAQREGKSGHGYASGNDKSLTSRPESLPDDRKSGQSIANPLTQDEQFLICRKTRKLMQERDKLERQLMKVVEEDGATTYGSPTREELLRLQSQLEEKQARHMAMMNKVLAERKMLYRLDPASDRAMDLGLVRGLIARFKPLSGLHPGDHLPAGNEGSPAHEARGGGKRAAAAIGPEGRHDSTSLEHQQASALDKKRVGRKREHGEPGDANPPVKKPKLTDHRQSEARANAGKERPSNITKTAYPPRPDKASADNYFAERALDIISNPLTFDDFVYDAPRHGTPTEYPSHSYFMHGALPVPSTTTTTRTDMRHAHQENPSKHMSSAIAGRSESSRAVGPDKETVKDQEVAGKDIDTDNSGTVSTDEPVTGRHSGNPAGGKKPKDKENGSRLSKSDDSKATREPPQTDNSGARSHHAAADSSSNSTPAARDLVPTVHQTPKRNEDLGRQKKTPASEGHKISMKPVFQNYSSTKGTCTTSKNPRSPPVFASPRRAFPRSDQPRDQQGSTHLPMFTATPYGPASGSPPAAKPARPAPKQPKPAVPFVPSRTTSPASEEPGRPSPPAGAA</sequence>
<evidence type="ECO:0000313" key="3">
    <source>
        <dbReference type="EMBL" id="KAK1764644.1"/>
    </source>
</evidence>
<feature type="region of interest" description="Disordered" evidence="2">
    <location>
        <begin position="1"/>
        <end position="52"/>
    </location>
</feature>
<feature type="region of interest" description="Disordered" evidence="2">
    <location>
        <begin position="158"/>
        <end position="263"/>
    </location>
</feature>
<dbReference type="EMBL" id="MU839019">
    <property type="protein sequence ID" value="KAK1764644.1"/>
    <property type="molecule type" value="Genomic_DNA"/>
</dbReference>
<protein>
    <submittedName>
        <fullName evidence="3">Uncharacterized protein</fullName>
    </submittedName>
</protein>
<comment type="caution">
    <text evidence="3">The sequence shown here is derived from an EMBL/GenBank/DDBJ whole genome shotgun (WGS) entry which is preliminary data.</text>
</comment>
<dbReference type="AlphaFoldDB" id="A0AAJ0BWY8"/>
<feature type="compositionally biased region" description="Basic and acidic residues" evidence="2">
    <location>
        <begin position="349"/>
        <end position="366"/>
    </location>
</feature>
<reference evidence="3" key="1">
    <citation type="submission" date="2023-06" db="EMBL/GenBank/DDBJ databases">
        <title>Genome-scale phylogeny and comparative genomics of the fungal order Sordariales.</title>
        <authorList>
            <consortium name="Lawrence Berkeley National Laboratory"/>
            <person name="Hensen N."/>
            <person name="Bonometti L."/>
            <person name="Westerberg I."/>
            <person name="Brannstrom I.O."/>
            <person name="Guillou S."/>
            <person name="Cros-Aarteil S."/>
            <person name="Calhoun S."/>
            <person name="Haridas S."/>
            <person name="Kuo A."/>
            <person name="Mondo S."/>
            <person name="Pangilinan J."/>
            <person name="Riley R."/>
            <person name="Labutti K."/>
            <person name="Andreopoulos B."/>
            <person name="Lipzen A."/>
            <person name="Chen C."/>
            <person name="Yanf M."/>
            <person name="Daum C."/>
            <person name="Ng V."/>
            <person name="Clum A."/>
            <person name="Steindorff A."/>
            <person name="Ohm R."/>
            <person name="Martin F."/>
            <person name="Silar P."/>
            <person name="Natvig D."/>
            <person name="Lalanne C."/>
            <person name="Gautier V."/>
            <person name="Ament-Velasquez S.L."/>
            <person name="Kruys A."/>
            <person name="Hutchinson M.I."/>
            <person name="Powell A.J."/>
            <person name="Barry K."/>
            <person name="Miller A.N."/>
            <person name="Grigoriev I.V."/>
            <person name="Debuchy R."/>
            <person name="Gladieux P."/>
            <person name="Thoren M.H."/>
            <person name="Johannesson H."/>
        </authorList>
    </citation>
    <scope>NUCLEOTIDE SEQUENCE</scope>
    <source>
        <strain evidence="3">8032-3</strain>
    </source>
</reference>
<feature type="compositionally biased region" description="Low complexity" evidence="2">
    <location>
        <begin position="525"/>
        <end position="541"/>
    </location>
</feature>
<gene>
    <name evidence="3" type="ORF">QBC33DRAFT_191858</name>
</gene>
<feature type="compositionally biased region" description="Basic and acidic residues" evidence="2">
    <location>
        <begin position="1"/>
        <end position="20"/>
    </location>
</feature>
<feature type="compositionally biased region" description="Basic and acidic residues" evidence="2">
    <location>
        <begin position="320"/>
        <end position="331"/>
    </location>
</feature>
<evidence type="ECO:0000256" key="1">
    <source>
        <dbReference type="SAM" id="Coils"/>
    </source>
</evidence>
<feature type="compositionally biased region" description="Polar residues" evidence="2">
    <location>
        <begin position="368"/>
        <end position="377"/>
    </location>
</feature>
<evidence type="ECO:0000256" key="2">
    <source>
        <dbReference type="SAM" id="MobiDB-lite"/>
    </source>
</evidence>
<feature type="compositionally biased region" description="Basic and acidic residues" evidence="2">
    <location>
        <begin position="229"/>
        <end position="247"/>
    </location>
</feature>
<dbReference type="GeneID" id="85305713"/>
<feature type="compositionally biased region" description="Polar residues" evidence="2">
    <location>
        <begin position="477"/>
        <end position="492"/>
    </location>
</feature>
<accession>A0AAJ0BWY8</accession>
<name>A0AAJ0BWY8_9PEZI</name>
<evidence type="ECO:0000313" key="4">
    <source>
        <dbReference type="Proteomes" id="UP001244011"/>
    </source>
</evidence>
<dbReference type="Proteomes" id="UP001244011">
    <property type="component" value="Unassembled WGS sequence"/>
</dbReference>
<feature type="region of interest" description="Disordered" evidence="2">
    <location>
        <begin position="310"/>
        <end position="577"/>
    </location>
</feature>
<dbReference type="RefSeq" id="XP_060280857.1">
    <property type="nucleotide sequence ID" value="XM_060422526.1"/>
</dbReference>